<dbReference type="Pfam" id="PF00144">
    <property type="entry name" value="Beta-lactamase"/>
    <property type="match status" value="1"/>
</dbReference>
<keyword evidence="1" id="KW-0812">Transmembrane</keyword>
<reference evidence="3 4" key="1">
    <citation type="journal article" date="2015" name="Genome Announc.">
        <title>Expanding the biotechnology potential of lactobacilli through comparative genomics of 213 strains and associated genera.</title>
        <authorList>
            <person name="Sun Z."/>
            <person name="Harris H.M."/>
            <person name="McCann A."/>
            <person name="Guo C."/>
            <person name="Argimon S."/>
            <person name="Zhang W."/>
            <person name="Yang X."/>
            <person name="Jeffery I.B."/>
            <person name="Cooney J.C."/>
            <person name="Kagawa T.F."/>
            <person name="Liu W."/>
            <person name="Song Y."/>
            <person name="Salvetti E."/>
            <person name="Wrobel A."/>
            <person name="Rasinkangas P."/>
            <person name="Parkhill J."/>
            <person name="Rea M.C."/>
            <person name="O'Sullivan O."/>
            <person name="Ritari J."/>
            <person name="Douillard F.P."/>
            <person name="Paul Ross R."/>
            <person name="Yang R."/>
            <person name="Briner A.E."/>
            <person name="Felis G.E."/>
            <person name="de Vos W.M."/>
            <person name="Barrangou R."/>
            <person name="Klaenhammer T.R."/>
            <person name="Caufield P.W."/>
            <person name="Cui Y."/>
            <person name="Zhang H."/>
            <person name="O'Toole P.W."/>
        </authorList>
    </citation>
    <scope>NUCLEOTIDE SEQUENCE [LARGE SCALE GENOMIC DNA]</scope>
    <source>
        <strain evidence="3 4">DSM 23026</strain>
    </source>
</reference>
<comment type="caution">
    <text evidence="3">The sequence shown here is derived from an EMBL/GenBank/DDBJ whole genome shotgun (WGS) entry which is preliminary data.</text>
</comment>
<evidence type="ECO:0000313" key="3">
    <source>
        <dbReference type="EMBL" id="KRO24085.1"/>
    </source>
</evidence>
<dbReference type="PANTHER" id="PTHR46825:SF9">
    <property type="entry name" value="BETA-LACTAMASE-RELATED DOMAIN-CONTAINING PROTEIN"/>
    <property type="match status" value="1"/>
</dbReference>
<organism evidence="3 4">
    <name type="scientific">Pediococcus argentinicus</name>
    <dbReference type="NCBI Taxonomy" id="480391"/>
    <lineage>
        <taxon>Bacteria</taxon>
        <taxon>Bacillati</taxon>
        <taxon>Bacillota</taxon>
        <taxon>Bacilli</taxon>
        <taxon>Lactobacillales</taxon>
        <taxon>Lactobacillaceae</taxon>
        <taxon>Pediococcus</taxon>
    </lineage>
</organism>
<evidence type="ECO:0000256" key="1">
    <source>
        <dbReference type="SAM" id="Phobius"/>
    </source>
</evidence>
<evidence type="ECO:0000313" key="4">
    <source>
        <dbReference type="Proteomes" id="UP000051249"/>
    </source>
</evidence>
<keyword evidence="4" id="KW-1185">Reference proteome</keyword>
<proteinExistence type="predicted"/>
<dbReference type="PATRIC" id="fig|480391.4.peg.868"/>
<protein>
    <submittedName>
        <fullName evidence="3">Beta-lactamase class C related penicillin binding protein</fullName>
    </submittedName>
</protein>
<dbReference type="SUPFAM" id="SSF56601">
    <property type="entry name" value="beta-lactamase/transpeptidase-like"/>
    <property type="match status" value="1"/>
</dbReference>
<sequence>MIELLGYRSILKSGERFMKKALTWIFGTIGTLIVFGGMAFGLSMVNKNSLAHKYLGQQLPKMSKISLGNNKKSRDSSGESISESQLKNVLGSNKVNGAIATSSNGDVSNASRGYSNFDNKTAFKDSDQFLIGRTQTALNTLLILRLVDQGKLKLSDKLEKYYRSVPGSDQITVKQLMSQTSGLDTLVDAPTDGSTYSFVSWVAGNATFDPGLIGTYKFSPANGLVISGIIQKVSGSQYEEYVKSELIDHLDLKNTSFGSSLKNVAYYNTNREKLTDTDLQSMTVNTYRSDELLSTPQDIARMFEYGFSSKFISSSLLKSEFGTNKSKVFGFKKEGNNIFLEQVLGQGGIRLDWNYSSNVGSVIFSNYASSSKSISKANKTVFEKIN</sequence>
<dbReference type="AlphaFoldDB" id="A0A0R2NE24"/>
<keyword evidence="1" id="KW-1133">Transmembrane helix</keyword>
<name>A0A0R2NE24_9LACO</name>
<dbReference type="Gene3D" id="3.40.710.10">
    <property type="entry name" value="DD-peptidase/beta-lactamase superfamily"/>
    <property type="match status" value="1"/>
</dbReference>
<feature type="domain" description="Beta-lactamase-related" evidence="2">
    <location>
        <begin position="98"/>
        <end position="307"/>
    </location>
</feature>
<accession>A0A0R2NE24</accession>
<dbReference type="InterPro" id="IPR012338">
    <property type="entry name" value="Beta-lactam/transpept-like"/>
</dbReference>
<dbReference type="InterPro" id="IPR050491">
    <property type="entry name" value="AmpC-like"/>
</dbReference>
<dbReference type="Proteomes" id="UP000051249">
    <property type="component" value="Unassembled WGS sequence"/>
</dbReference>
<feature type="transmembrane region" description="Helical" evidence="1">
    <location>
        <begin position="21"/>
        <end position="45"/>
    </location>
</feature>
<evidence type="ECO:0000259" key="2">
    <source>
        <dbReference type="Pfam" id="PF00144"/>
    </source>
</evidence>
<keyword evidence="1" id="KW-0472">Membrane</keyword>
<dbReference type="InterPro" id="IPR001466">
    <property type="entry name" value="Beta-lactam-related"/>
</dbReference>
<dbReference type="EMBL" id="JQCQ01000026">
    <property type="protein sequence ID" value="KRO24085.1"/>
    <property type="molecule type" value="Genomic_DNA"/>
</dbReference>
<dbReference type="PANTHER" id="PTHR46825">
    <property type="entry name" value="D-ALANYL-D-ALANINE-CARBOXYPEPTIDASE/ENDOPEPTIDASE AMPH"/>
    <property type="match status" value="1"/>
</dbReference>
<gene>
    <name evidence="3" type="ORF">IV88_GL000856</name>
</gene>